<dbReference type="PANTHER" id="PTHR31734">
    <property type="entry name" value="AUXIN-RESPONSIVE PROTEIN IAA17"/>
    <property type="match status" value="1"/>
</dbReference>
<comment type="subunit">
    <text evidence="4 10">Homodimers and heterodimers.</text>
</comment>
<dbReference type="GO" id="GO:0009734">
    <property type="term" value="P:auxin-activated signaling pathway"/>
    <property type="evidence" value="ECO:0007669"/>
    <property type="project" value="UniProtKB-UniRule"/>
</dbReference>
<feature type="domain" description="PB1" evidence="12">
    <location>
        <begin position="183"/>
        <end position="279"/>
    </location>
</feature>
<keyword evidence="7 10" id="KW-0804">Transcription</keyword>
<keyword evidence="6 10" id="KW-0805">Transcription regulation</keyword>
<dbReference type="PROSITE" id="PS51745">
    <property type="entry name" value="PB1"/>
    <property type="match status" value="1"/>
</dbReference>
<comment type="function">
    <text evidence="1 10">Aux/IAA proteins are short-lived transcriptional factors that function as repressors of early auxin response genes at low auxin concentrations.</text>
</comment>
<evidence type="ECO:0000256" key="8">
    <source>
        <dbReference type="ARBA" id="ARBA00023242"/>
    </source>
</evidence>
<protein>
    <recommendedName>
        <fullName evidence="10">Auxin-responsive protein</fullName>
    </recommendedName>
</protein>
<dbReference type="InterPro" id="IPR053793">
    <property type="entry name" value="PB1-like"/>
</dbReference>
<feature type="compositionally biased region" description="Polar residues" evidence="11">
    <location>
        <begin position="148"/>
        <end position="157"/>
    </location>
</feature>
<evidence type="ECO:0000256" key="3">
    <source>
        <dbReference type="ARBA" id="ARBA00006728"/>
    </source>
</evidence>
<sequence>MCSDCAFLFVKPKETSNHHETGAGAPLKEEEDGLAEKKQKHLELRLGISSSDGIEGGGELTRFMGHQDVGLAQQRVVSIGLGHGGSKRCFSQTGSGFVHPWSLAARQQKAALEQAQRSPSSTSHIPRAMHPPPPVVGWPPVGTFRKNLGSSNLSKPTSVEKDEEAAKSTEVENIGQKPETKSTMFVKVNMEGYAVGRKINLKAYDSYNSLSCALQKMFHNFLSTDCVNNSKQDEKAETIPANYILLYEDNEGDRMLVGDVPWELFITSVKRLYITLDPKVRKCG</sequence>
<gene>
    <name evidence="13" type="ORF">CB5_LOCUS1378</name>
</gene>
<dbReference type="PANTHER" id="PTHR31734:SF120">
    <property type="entry name" value="AUXIN-RESPONSIVE PROTEIN IAA25"/>
    <property type="match status" value="1"/>
</dbReference>
<evidence type="ECO:0000256" key="10">
    <source>
        <dbReference type="RuleBase" id="RU004549"/>
    </source>
</evidence>
<dbReference type="Pfam" id="PF02309">
    <property type="entry name" value="AUX_IAA"/>
    <property type="match status" value="1"/>
</dbReference>
<evidence type="ECO:0000313" key="13">
    <source>
        <dbReference type="EMBL" id="CAD1818167.1"/>
    </source>
</evidence>
<dbReference type="GO" id="GO:0006355">
    <property type="term" value="P:regulation of DNA-templated transcription"/>
    <property type="evidence" value="ECO:0007669"/>
    <property type="project" value="InterPro"/>
</dbReference>
<accession>A0A6V7NHV0</accession>
<evidence type="ECO:0000256" key="9">
    <source>
        <dbReference type="ARBA" id="ARBA00023294"/>
    </source>
</evidence>
<keyword evidence="8 10" id="KW-0539">Nucleus</keyword>
<reference evidence="13" key="1">
    <citation type="submission" date="2020-07" db="EMBL/GenBank/DDBJ databases">
        <authorList>
            <person name="Lin J."/>
        </authorList>
    </citation>
    <scope>NUCLEOTIDE SEQUENCE</scope>
</reference>
<keyword evidence="5 10" id="KW-0678">Repressor</keyword>
<evidence type="ECO:0000256" key="4">
    <source>
        <dbReference type="ARBA" id="ARBA00011726"/>
    </source>
</evidence>
<feature type="compositionally biased region" description="Basic and acidic residues" evidence="11">
    <location>
        <begin position="158"/>
        <end position="170"/>
    </location>
</feature>
<dbReference type="Gene3D" id="3.10.20.90">
    <property type="entry name" value="Phosphatidylinositol 3-kinase Catalytic Subunit, Chain A, domain 1"/>
    <property type="match status" value="1"/>
</dbReference>
<dbReference type="EMBL" id="LR862138">
    <property type="protein sequence ID" value="CAD1818167.1"/>
    <property type="molecule type" value="Genomic_DNA"/>
</dbReference>
<feature type="region of interest" description="Disordered" evidence="11">
    <location>
        <begin position="16"/>
        <end position="38"/>
    </location>
</feature>
<feature type="region of interest" description="Disordered" evidence="11">
    <location>
        <begin position="114"/>
        <end position="176"/>
    </location>
</feature>
<comment type="similarity">
    <text evidence="3 10">Belongs to the Aux/IAA family.</text>
</comment>
<evidence type="ECO:0000256" key="7">
    <source>
        <dbReference type="ARBA" id="ARBA00023163"/>
    </source>
</evidence>
<feature type="compositionally biased region" description="Polar residues" evidence="11">
    <location>
        <begin position="115"/>
        <end position="124"/>
    </location>
</feature>
<dbReference type="GO" id="GO:0005634">
    <property type="term" value="C:nucleus"/>
    <property type="evidence" value="ECO:0007669"/>
    <property type="project" value="UniProtKB-SubCell"/>
</dbReference>
<dbReference type="AlphaFoldDB" id="A0A6V7NHV0"/>
<dbReference type="SUPFAM" id="SSF54277">
    <property type="entry name" value="CAD &amp; PB1 domains"/>
    <property type="match status" value="1"/>
</dbReference>
<evidence type="ECO:0000256" key="2">
    <source>
        <dbReference type="ARBA" id="ARBA00004123"/>
    </source>
</evidence>
<comment type="subcellular location">
    <subcellularLocation>
        <location evidence="2 10">Nucleus</location>
    </subcellularLocation>
</comment>
<evidence type="ECO:0000256" key="1">
    <source>
        <dbReference type="ARBA" id="ARBA00002159"/>
    </source>
</evidence>
<keyword evidence="9 10" id="KW-0927">Auxin signaling pathway</keyword>
<proteinExistence type="inferred from homology"/>
<organism evidence="13">
    <name type="scientific">Ananas comosus var. bracteatus</name>
    <name type="common">red pineapple</name>
    <dbReference type="NCBI Taxonomy" id="296719"/>
    <lineage>
        <taxon>Eukaryota</taxon>
        <taxon>Viridiplantae</taxon>
        <taxon>Streptophyta</taxon>
        <taxon>Embryophyta</taxon>
        <taxon>Tracheophyta</taxon>
        <taxon>Spermatophyta</taxon>
        <taxon>Magnoliopsida</taxon>
        <taxon>Liliopsida</taxon>
        <taxon>Poales</taxon>
        <taxon>Bromeliaceae</taxon>
        <taxon>Bromelioideae</taxon>
        <taxon>Ananas</taxon>
    </lineage>
</organism>
<name>A0A6V7NHV0_ANACO</name>
<evidence type="ECO:0000256" key="6">
    <source>
        <dbReference type="ARBA" id="ARBA00023015"/>
    </source>
</evidence>
<dbReference type="InterPro" id="IPR033389">
    <property type="entry name" value="AUX/IAA_dom"/>
</dbReference>
<evidence type="ECO:0000259" key="12">
    <source>
        <dbReference type="PROSITE" id="PS51745"/>
    </source>
</evidence>
<dbReference type="InterPro" id="IPR003311">
    <property type="entry name" value="AUX_IAA"/>
</dbReference>
<evidence type="ECO:0000256" key="11">
    <source>
        <dbReference type="SAM" id="MobiDB-lite"/>
    </source>
</evidence>
<evidence type="ECO:0000256" key="5">
    <source>
        <dbReference type="ARBA" id="ARBA00022491"/>
    </source>
</evidence>